<keyword evidence="2" id="KW-1185">Reference proteome</keyword>
<dbReference type="Proteomes" id="UP000261284">
    <property type="component" value="Unassembled WGS sequence"/>
</dbReference>
<dbReference type="OrthoDB" id="9810135at2"/>
<protein>
    <submittedName>
        <fullName evidence="1">DNA helicase UvrD</fullName>
    </submittedName>
</protein>
<dbReference type="AlphaFoldDB" id="A0A3E1NQD3"/>
<dbReference type="RefSeq" id="WP_116845891.1">
    <property type="nucleotide sequence ID" value="NZ_QTJU01000001.1"/>
</dbReference>
<comment type="caution">
    <text evidence="1">The sequence shown here is derived from an EMBL/GenBank/DDBJ whole genome shotgun (WGS) entry which is preliminary data.</text>
</comment>
<keyword evidence="1" id="KW-0347">Helicase</keyword>
<name>A0A3E1NQD3_9BACT</name>
<dbReference type="InterPro" id="IPR016195">
    <property type="entry name" value="Pol/histidinol_Pase-like"/>
</dbReference>
<proteinExistence type="predicted"/>
<evidence type="ECO:0000313" key="2">
    <source>
        <dbReference type="Proteomes" id="UP000261284"/>
    </source>
</evidence>
<reference evidence="1 2" key="1">
    <citation type="submission" date="2018-08" db="EMBL/GenBank/DDBJ databases">
        <title>Chitinophagaceae sp. K23C18032701, a novel bacterium isolated from forest soil.</title>
        <authorList>
            <person name="Wang C."/>
        </authorList>
    </citation>
    <scope>NUCLEOTIDE SEQUENCE [LARGE SCALE GENOMIC DNA]</scope>
    <source>
        <strain evidence="1 2">K23C18032701</strain>
    </source>
</reference>
<keyword evidence="1" id="KW-0547">Nucleotide-binding</keyword>
<dbReference type="GO" id="GO:0004386">
    <property type="term" value="F:helicase activity"/>
    <property type="evidence" value="ECO:0007669"/>
    <property type="project" value="UniProtKB-KW"/>
</dbReference>
<organism evidence="1 2">
    <name type="scientific">Deminuibacter soli</name>
    <dbReference type="NCBI Taxonomy" id="2291815"/>
    <lineage>
        <taxon>Bacteria</taxon>
        <taxon>Pseudomonadati</taxon>
        <taxon>Bacteroidota</taxon>
        <taxon>Chitinophagia</taxon>
        <taxon>Chitinophagales</taxon>
        <taxon>Chitinophagaceae</taxon>
        <taxon>Deminuibacter</taxon>
    </lineage>
</organism>
<accession>A0A3E1NQD3</accession>
<keyword evidence="1" id="KW-0067">ATP-binding</keyword>
<keyword evidence="1" id="KW-0378">Hydrolase</keyword>
<sequence length="425" mass="47532">MFYRADLHIHSHYAQACSKNLNLETLYQWARVKGIHVLGTGDFTHPAWFAELQEKLQPDGSGFFTLKNPPQQHAPEGMKVTDTDVRFCLSTEISSVYQWDGRTRKNHNLVYAPDFETVAEINKRLSRYGNLAADGRPTVSLPSRDVLELVLNTSPRARFIPAHAWTPWFSTLGSRGGYNSIQECFRDLTPHIFAIETGLSSDPAMNWQWSALDAITMVSFSDAHSPQKLGREVTLFNTERSYDAMFAAMQTGKGFGGTYEFFPEEGKYSYDGHRLCKVVLSPQQTNALNGICPHCGKPLTIGVFNRVHTLSDRQAPLQPATASNFSHIVPLPEILSEINGTSPESKKVQQAFISAVSKFGNEFTLLNDTPIPDIERFNATLATAIGNMRKGQVTRTPGYDGIYGHIKLLQNELPRSSQTLQTRLF</sequence>
<dbReference type="CDD" id="cd19067">
    <property type="entry name" value="PfuEndoQ-like"/>
    <property type="match status" value="1"/>
</dbReference>
<dbReference type="SUPFAM" id="SSF89550">
    <property type="entry name" value="PHP domain-like"/>
    <property type="match status" value="1"/>
</dbReference>
<evidence type="ECO:0000313" key="1">
    <source>
        <dbReference type="EMBL" id="RFM30135.1"/>
    </source>
</evidence>
<dbReference type="PANTHER" id="PTHR40084">
    <property type="entry name" value="PHOSPHOHYDROLASE, PHP FAMILY"/>
    <property type="match status" value="1"/>
</dbReference>
<dbReference type="PANTHER" id="PTHR40084:SF1">
    <property type="entry name" value="PHOSPHOTRANSFERASE"/>
    <property type="match status" value="1"/>
</dbReference>
<gene>
    <name evidence="1" type="ORF">DXN05_03950</name>
</gene>
<dbReference type="Gene3D" id="3.20.20.140">
    <property type="entry name" value="Metal-dependent hydrolases"/>
    <property type="match status" value="1"/>
</dbReference>
<dbReference type="EMBL" id="QTJU01000001">
    <property type="protein sequence ID" value="RFM30135.1"/>
    <property type="molecule type" value="Genomic_DNA"/>
</dbReference>